<feature type="coiled-coil region" evidence="9">
    <location>
        <begin position="75"/>
        <end position="112"/>
    </location>
</feature>
<dbReference type="InterPro" id="IPR031468">
    <property type="entry name" value="SMP_LBD"/>
</dbReference>
<dbReference type="Gene3D" id="1.20.1270.60">
    <property type="entry name" value="Arfaptin homology (AH) domain/BAR domain"/>
    <property type="match status" value="1"/>
</dbReference>
<dbReference type="InterPro" id="IPR027267">
    <property type="entry name" value="AH/BAR_dom_sf"/>
</dbReference>
<evidence type="ECO:0000256" key="10">
    <source>
        <dbReference type="SAM" id="MobiDB-lite"/>
    </source>
</evidence>
<evidence type="ECO:0000259" key="11">
    <source>
        <dbReference type="PROSITE" id="PS51847"/>
    </source>
</evidence>
<accession>A0ABQ6M724</accession>
<evidence type="ECO:0000256" key="9">
    <source>
        <dbReference type="SAM" id="Coils"/>
    </source>
</evidence>
<evidence type="ECO:0000256" key="3">
    <source>
        <dbReference type="ARBA" id="ARBA00022692"/>
    </source>
</evidence>
<reference evidence="12 13" key="1">
    <citation type="journal article" date="2023" name="Commun. Biol.">
        <title>Genome analysis of Parmales, the sister group of diatoms, reveals the evolutionary specialization of diatoms from phago-mixotrophs to photoautotrophs.</title>
        <authorList>
            <person name="Ban H."/>
            <person name="Sato S."/>
            <person name="Yoshikawa S."/>
            <person name="Yamada K."/>
            <person name="Nakamura Y."/>
            <person name="Ichinomiya M."/>
            <person name="Sato N."/>
            <person name="Blanc-Mathieu R."/>
            <person name="Endo H."/>
            <person name="Kuwata A."/>
            <person name="Ogata H."/>
        </authorList>
    </citation>
    <scope>NUCLEOTIDE SEQUENCE [LARGE SCALE GENOMIC DNA]</scope>
</reference>
<dbReference type="Proteomes" id="UP001165060">
    <property type="component" value="Unassembled WGS sequence"/>
</dbReference>
<comment type="caution">
    <text evidence="12">The sequence shown here is derived from an EMBL/GenBank/DDBJ whole genome shotgun (WGS) entry which is preliminary data.</text>
</comment>
<evidence type="ECO:0000256" key="6">
    <source>
        <dbReference type="ARBA" id="ARBA00023055"/>
    </source>
</evidence>
<keyword evidence="3" id="KW-0812">Transmembrane</keyword>
<organism evidence="12 13">
    <name type="scientific">Tetraparma gracilis</name>
    <dbReference type="NCBI Taxonomy" id="2962635"/>
    <lineage>
        <taxon>Eukaryota</taxon>
        <taxon>Sar</taxon>
        <taxon>Stramenopiles</taxon>
        <taxon>Ochrophyta</taxon>
        <taxon>Bolidophyceae</taxon>
        <taxon>Parmales</taxon>
        <taxon>Triparmaceae</taxon>
        <taxon>Tetraparma</taxon>
    </lineage>
</organism>
<keyword evidence="7" id="KW-0446">Lipid-binding</keyword>
<comment type="subcellular location">
    <subcellularLocation>
        <location evidence="1">Endoplasmic reticulum membrane</location>
    </subcellularLocation>
</comment>
<dbReference type="PROSITE" id="PS51847">
    <property type="entry name" value="SMP"/>
    <property type="match status" value="1"/>
</dbReference>
<keyword evidence="6" id="KW-0445">Lipid transport</keyword>
<evidence type="ECO:0000256" key="5">
    <source>
        <dbReference type="ARBA" id="ARBA00022989"/>
    </source>
</evidence>
<feature type="domain" description="SMP-LTD" evidence="11">
    <location>
        <begin position="291"/>
        <end position="479"/>
    </location>
</feature>
<name>A0ABQ6M724_9STRA</name>
<keyword evidence="4" id="KW-0256">Endoplasmic reticulum</keyword>
<dbReference type="PANTHER" id="PTHR13466">
    <property type="entry name" value="TEX2 PROTEIN-RELATED"/>
    <property type="match status" value="1"/>
</dbReference>
<feature type="coiled-coil region" evidence="9">
    <location>
        <begin position="140"/>
        <end position="174"/>
    </location>
</feature>
<sequence>SPPPAAAPPSPSNADTPSRSESAWWSALAYALHASSVEQETLAKKLVPTKLQEDGIVNKFQHLQMEQSHLNKQLNDETQAVLKKKEDAIAALKQAKKNQKAAQNSVERLLNTVHESTKNTDNKTLNKLFNKMGVSRDVNEERATESSKKLFKRLQECEQEVRDAEQHVQDMSDAFLRKIPTFLRDLELVESNRQAGLRDIMRELVDAYLISKQMMVESSQRLKRDIESQHDGGFEAMLDEGEAKLGEEGFGSDAGDMMMDSICSLTAMKPSSLSSETLNKLKEASVSGKIGVESAVWLNAFMGRIYRDASTSYKFKSWASGLMSSIMNKGKKPSYIGKFSVSDLRLGEVGFIAKNAQWVHPSHLTGSDLEHDAAVDMDVMYRGSSDKSKDMIQFKISTQMWISGTVFVPITIKFKLVEFQGKMRAGVRKEKAFCSYLSLPHMKFDVKSEIGHSLYLKDAPFIERAIVKMVKKNIEKKMV</sequence>
<protein>
    <recommendedName>
        <fullName evidence="11">SMP-LTD domain-containing protein</fullName>
    </recommendedName>
</protein>
<evidence type="ECO:0000256" key="7">
    <source>
        <dbReference type="ARBA" id="ARBA00023121"/>
    </source>
</evidence>
<dbReference type="EMBL" id="BRYB01002515">
    <property type="protein sequence ID" value="GMI20861.1"/>
    <property type="molecule type" value="Genomic_DNA"/>
</dbReference>
<evidence type="ECO:0000313" key="13">
    <source>
        <dbReference type="Proteomes" id="UP001165060"/>
    </source>
</evidence>
<feature type="region of interest" description="Disordered" evidence="10">
    <location>
        <begin position="1"/>
        <end position="20"/>
    </location>
</feature>
<dbReference type="SUPFAM" id="SSF103657">
    <property type="entry name" value="BAR/IMD domain-like"/>
    <property type="match status" value="1"/>
</dbReference>
<proteinExistence type="predicted"/>
<evidence type="ECO:0000256" key="4">
    <source>
        <dbReference type="ARBA" id="ARBA00022824"/>
    </source>
</evidence>
<feature type="compositionally biased region" description="Pro residues" evidence="10">
    <location>
        <begin position="1"/>
        <end position="11"/>
    </location>
</feature>
<keyword evidence="2" id="KW-0813">Transport</keyword>
<evidence type="ECO:0000313" key="12">
    <source>
        <dbReference type="EMBL" id="GMI20861.1"/>
    </source>
</evidence>
<evidence type="ECO:0000256" key="8">
    <source>
        <dbReference type="ARBA" id="ARBA00023136"/>
    </source>
</evidence>
<dbReference type="PANTHER" id="PTHR13466:SF0">
    <property type="entry name" value="SMP-LTD DOMAIN-CONTAINING PROTEIN"/>
    <property type="match status" value="1"/>
</dbReference>
<keyword evidence="13" id="KW-1185">Reference proteome</keyword>
<gene>
    <name evidence="12" type="ORF">TeGR_g11134</name>
</gene>
<evidence type="ECO:0000256" key="2">
    <source>
        <dbReference type="ARBA" id="ARBA00022448"/>
    </source>
</evidence>
<evidence type="ECO:0000256" key="1">
    <source>
        <dbReference type="ARBA" id="ARBA00004586"/>
    </source>
</evidence>
<keyword evidence="8" id="KW-0472">Membrane</keyword>
<keyword evidence="9" id="KW-0175">Coiled coil</keyword>
<keyword evidence="5" id="KW-1133">Transmembrane helix</keyword>
<feature type="non-terminal residue" evidence="12">
    <location>
        <position position="1"/>
    </location>
</feature>